<proteinExistence type="inferred from homology"/>
<dbReference type="Pfam" id="PF01535">
    <property type="entry name" value="PPR"/>
    <property type="match status" value="1"/>
</dbReference>
<name>A0ABD3ELC4_9LAMI</name>
<dbReference type="Proteomes" id="UP001632038">
    <property type="component" value="Unassembled WGS sequence"/>
</dbReference>
<dbReference type="Gene3D" id="1.25.40.10">
    <property type="entry name" value="Tetratricopeptide repeat domain"/>
    <property type="match status" value="2"/>
</dbReference>
<organism evidence="4 5">
    <name type="scientific">Castilleja foliolosa</name>
    <dbReference type="NCBI Taxonomy" id="1961234"/>
    <lineage>
        <taxon>Eukaryota</taxon>
        <taxon>Viridiplantae</taxon>
        <taxon>Streptophyta</taxon>
        <taxon>Embryophyta</taxon>
        <taxon>Tracheophyta</taxon>
        <taxon>Spermatophyta</taxon>
        <taxon>Magnoliopsida</taxon>
        <taxon>eudicotyledons</taxon>
        <taxon>Gunneridae</taxon>
        <taxon>Pentapetalae</taxon>
        <taxon>asterids</taxon>
        <taxon>lamiids</taxon>
        <taxon>Lamiales</taxon>
        <taxon>Orobanchaceae</taxon>
        <taxon>Pedicularideae</taxon>
        <taxon>Castillejinae</taxon>
        <taxon>Castilleja</taxon>
    </lineage>
</organism>
<protein>
    <recommendedName>
        <fullName evidence="6">Pentatricopeptide repeat-containing protein</fullName>
    </recommendedName>
</protein>
<dbReference type="AlphaFoldDB" id="A0ABD3ELC4"/>
<dbReference type="PANTHER" id="PTHR47939">
    <property type="entry name" value="MEMBRANE-ASSOCIATED SALT-INDUCIBLE PROTEIN-LIKE"/>
    <property type="match status" value="1"/>
</dbReference>
<evidence type="ECO:0008006" key="6">
    <source>
        <dbReference type="Google" id="ProtNLM"/>
    </source>
</evidence>
<accession>A0ABD3ELC4</accession>
<dbReference type="Pfam" id="PF12854">
    <property type="entry name" value="PPR_1"/>
    <property type="match status" value="1"/>
</dbReference>
<keyword evidence="5" id="KW-1185">Reference proteome</keyword>
<feature type="repeat" description="PPR" evidence="3">
    <location>
        <begin position="9"/>
        <end position="43"/>
    </location>
</feature>
<sequence length="258" mass="28594">MVSSYFIPDVVTYSALILGNCKTGKIGRALDLFSHVRSKCWIMDGVAYGEFVECLCEKVKIQEAVGVFCYMGTVPLSSTCNNILRGLYKSGQKNDLFVILSRMIVIGSTFDVETYCVLIRCMSGLNRKGDCVSIFNLLLSEDLVPDSETLACLLSCLAKYSELHLIFPKIDKLVSESEILDSAMFNFLVNGLWREGYKNETSRLLDLMLEKGWVPDASTHALLMGSTASNEVVSSKTEDNFCGKDYISSILEEGSGKR</sequence>
<keyword evidence="2" id="KW-0677">Repeat</keyword>
<evidence type="ECO:0000256" key="2">
    <source>
        <dbReference type="ARBA" id="ARBA00022737"/>
    </source>
</evidence>
<dbReference type="EMBL" id="JAVIJP010000004">
    <property type="protein sequence ID" value="KAL3654547.1"/>
    <property type="molecule type" value="Genomic_DNA"/>
</dbReference>
<gene>
    <name evidence="4" type="ORF">CASFOL_001532</name>
</gene>
<evidence type="ECO:0000256" key="3">
    <source>
        <dbReference type="PROSITE-ProRule" id="PRU00708"/>
    </source>
</evidence>
<dbReference type="InterPro" id="IPR050667">
    <property type="entry name" value="PPR-containing_protein"/>
</dbReference>
<comment type="caution">
    <text evidence="4">The sequence shown here is derived from an EMBL/GenBank/DDBJ whole genome shotgun (WGS) entry which is preliminary data.</text>
</comment>
<comment type="similarity">
    <text evidence="1">Belongs to the PPR family. P subfamily.</text>
</comment>
<reference evidence="5" key="1">
    <citation type="journal article" date="2024" name="IScience">
        <title>Strigolactones Initiate the Formation of Haustorium-like Structures in Castilleja.</title>
        <authorList>
            <person name="Buerger M."/>
            <person name="Peterson D."/>
            <person name="Chory J."/>
        </authorList>
    </citation>
    <scope>NUCLEOTIDE SEQUENCE [LARGE SCALE GENOMIC DNA]</scope>
</reference>
<dbReference type="PANTHER" id="PTHR47939:SF1">
    <property type="entry name" value="OS04G0684500 PROTEIN"/>
    <property type="match status" value="1"/>
</dbReference>
<dbReference type="InterPro" id="IPR011990">
    <property type="entry name" value="TPR-like_helical_dom_sf"/>
</dbReference>
<dbReference type="InterPro" id="IPR002885">
    <property type="entry name" value="PPR_rpt"/>
</dbReference>
<dbReference type="NCBIfam" id="TIGR00756">
    <property type="entry name" value="PPR"/>
    <property type="match status" value="1"/>
</dbReference>
<feature type="repeat" description="PPR" evidence="3">
    <location>
        <begin position="181"/>
        <end position="215"/>
    </location>
</feature>
<dbReference type="PROSITE" id="PS51375">
    <property type="entry name" value="PPR"/>
    <property type="match status" value="2"/>
</dbReference>
<evidence type="ECO:0000313" key="5">
    <source>
        <dbReference type="Proteomes" id="UP001632038"/>
    </source>
</evidence>
<evidence type="ECO:0000256" key="1">
    <source>
        <dbReference type="ARBA" id="ARBA00007626"/>
    </source>
</evidence>
<evidence type="ECO:0000313" key="4">
    <source>
        <dbReference type="EMBL" id="KAL3654547.1"/>
    </source>
</evidence>